<organism evidence="2 4">
    <name type="scientific">Streptococcus pneumoniae</name>
    <dbReference type="NCBI Taxonomy" id="1313"/>
    <lineage>
        <taxon>Bacteria</taxon>
        <taxon>Bacillati</taxon>
        <taxon>Bacillota</taxon>
        <taxon>Bacilli</taxon>
        <taxon>Lactobacillales</taxon>
        <taxon>Streptococcaceae</taxon>
        <taxon>Streptococcus</taxon>
    </lineage>
</organism>
<evidence type="ECO:0000313" key="4">
    <source>
        <dbReference type="Proteomes" id="UP000310822"/>
    </source>
</evidence>
<dbReference type="EMBL" id="CAASIK010000011">
    <property type="protein sequence ID" value="VNB61409.1"/>
    <property type="molecule type" value="Genomic_DNA"/>
</dbReference>
<evidence type="ECO:0000259" key="1">
    <source>
        <dbReference type="PROSITE" id="PS50075"/>
    </source>
</evidence>
<protein>
    <submittedName>
        <fullName evidence="2">Acyl carrier protein</fullName>
    </submittedName>
</protein>
<feature type="domain" description="Carrier" evidence="1">
    <location>
        <begin position="1"/>
        <end position="79"/>
    </location>
</feature>
<sequence>MDIRKKIIELCIKINPHLEDHYFYDYEKMIDDLDFDSLTITQLVIDIEEQFDIMLPPQKISMSEMETFGKIVDLVHKCITSKESR</sequence>
<dbReference type="EMBL" id="CABBZR010000027">
    <property type="protein sequence ID" value="VSJ55085.1"/>
    <property type="molecule type" value="Genomic_DNA"/>
</dbReference>
<dbReference type="Pfam" id="PF00550">
    <property type="entry name" value="PP-binding"/>
    <property type="match status" value="1"/>
</dbReference>
<dbReference type="RefSeq" id="WP_000354632.1">
    <property type="nucleotide sequence ID" value="NZ_AP026916.1"/>
</dbReference>
<reference evidence="4 5" key="1">
    <citation type="submission" date="2019-04" db="EMBL/GenBank/DDBJ databases">
        <authorList>
            <consortium name="Pathogen Informatics"/>
        </authorList>
    </citation>
    <scope>NUCLEOTIDE SEQUENCE [LARGE SCALE GENOMIC DNA]</scope>
    <source>
        <strain evidence="3 5">GPSC38</strain>
        <strain evidence="2 4">GPSC54</strain>
    </source>
</reference>
<gene>
    <name evidence="3" type="ORF">SAMEA104154639_02067</name>
    <name evidence="2" type="ORF">SAMEA2783718_01674</name>
</gene>
<dbReference type="AlphaFoldDB" id="A0A0T8EX55"/>
<evidence type="ECO:0000313" key="5">
    <source>
        <dbReference type="Proteomes" id="UP000314170"/>
    </source>
</evidence>
<dbReference type="InterPro" id="IPR009081">
    <property type="entry name" value="PP-bd_ACP"/>
</dbReference>
<accession>A0A0T8EX55</accession>
<evidence type="ECO:0000313" key="2">
    <source>
        <dbReference type="EMBL" id="VNB61409.1"/>
    </source>
</evidence>
<dbReference type="PROSITE" id="PS50075">
    <property type="entry name" value="CARRIER"/>
    <property type="match status" value="1"/>
</dbReference>
<evidence type="ECO:0000313" key="3">
    <source>
        <dbReference type="EMBL" id="VSJ55085.1"/>
    </source>
</evidence>
<dbReference type="Proteomes" id="UP000310822">
    <property type="component" value="Unassembled WGS sequence"/>
</dbReference>
<dbReference type="InterPro" id="IPR036736">
    <property type="entry name" value="ACP-like_sf"/>
</dbReference>
<dbReference type="SUPFAM" id="SSF47336">
    <property type="entry name" value="ACP-like"/>
    <property type="match status" value="1"/>
</dbReference>
<name>A0A0T8EX55_STREE</name>
<dbReference type="Gene3D" id="1.10.1200.10">
    <property type="entry name" value="ACP-like"/>
    <property type="match status" value="1"/>
</dbReference>
<dbReference type="Proteomes" id="UP000314170">
    <property type="component" value="Unassembled WGS sequence"/>
</dbReference>
<proteinExistence type="predicted"/>